<dbReference type="EMBL" id="CP031395">
    <property type="protein sequence ID" value="QBK06075.1"/>
    <property type="molecule type" value="Genomic_DNA"/>
</dbReference>
<dbReference type="Gene3D" id="3.30.2350.10">
    <property type="entry name" value="Pseudouridine synthase"/>
    <property type="match status" value="1"/>
</dbReference>
<dbReference type="GO" id="GO:0009982">
    <property type="term" value="F:pseudouridine synthase activity"/>
    <property type="evidence" value="ECO:0007669"/>
    <property type="project" value="InterPro"/>
</dbReference>
<dbReference type="Pfam" id="PF00849">
    <property type="entry name" value="PseudoU_synth_2"/>
    <property type="match status" value="1"/>
</dbReference>
<dbReference type="InterPro" id="IPR050188">
    <property type="entry name" value="RluA_PseudoU_synthase"/>
</dbReference>
<organism evidence="2 3">
    <name type="scientific">Hylemonella gracilis</name>
    <dbReference type="NCBI Taxonomy" id="80880"/>
    <lineage>
        <taxon>Bacteria</taxon>
        <taxon>Pseudomonadati</taxon>
        <taxon>Pseudomonadota</taxon>
        <taxon>Betaproteobacteria</taxon>
        <taxon>Burkholderiales</taxon>
        <taxon>Comamonadaceae</taxon>
        <taxon>Hylemonella</taxon>
    </lineage>
</organism>
<dbReference type="GO" id="GO:0140098">
    <property type="term" value="F:catalytic activity, acting on RNA"/>
    <property type="evidence" value="ECO:0007669"/>
    <property type="project" value="UniProtKB-ARBA"/>
</dbReference>
<dbReference type="InterPro" id="IPR020103">
    <property type="entry name" value="PsdUridine_synth_cat_dom_sf"/>
</dbReference>
<dbReference type="GO" id="GO:0000455">
    <property type="term" value="P:enzyme-directed rRNA pseudouridine synthesis"/>
    <property type="evidence" value="ECO:0007669"/>
    <property type="project" value="TreeGrafter"/>
</dbReference>
<dbReference type="Proteomes" id="UP000292939">
    <property type="component" value="Chromosome"/>
</dbReference>
<feature type="domain" description="Pseudouridine synthase RsuA/RluA-like" evidence="1">
    <location>
        <begin position="19"/>
        <end position="177"/>
    </location>
</feature>
<dbReference type="GO" id="GO:0003723">
    <property type="term" value="F:RNA binding"/>
    <property type="evidence" value="ECO:0007669"/>
    <property type="project" value="InterPro"/>
</dbReference>
<proteinExistence type="predicted"/>
<accession>A0A4P6UPK2</accession>
<evidence type="ECO:0000313" key="2">
    <source>
        <dbReference type="EMBL" id="QBK06075.1"/>
    </source>
</evidence>
<evidence type="ECO:0000313" key="3">
    <source>
        <dbReference type="Proteomes" id="UP000292939"/>
    </source>
</evidence>
<dbReference type="PANTHER" id="PTHR21600">
    <property type="entry name" value="MITOCHONDRIAL RNA PSEUDOURIDINE SYNTHASE"/>
    <property type="match status" value="1"/>
</dbReference>
<gene>
    <name evidence="2" type="ORF">DW355_16340</name>
</gene>
<dbReference type="SUPFAM" id="SSF55120">
    <property type="entry name" value="Pseudouridine synthase"/>
    <property type="match status" value="1"/>
</dbReference>
<dbReference type="InterPro" id="IPR006224">
    <property type="entry name" value="PsdUridine_synth_RluA-like_CS"/>
</dbReference>
<name>A0A4P6UPK2_9BURK</name>
<reference evidence="2 3" key="1">
    <citation type="submission" date="2018-07" db="EMBL/GenBank/DDBJ databases">
        <title>Exploring interactions and the metabolic potential of the ultra-small soil bacteria Hylemonella gracilis.</title>
        <authorList>
            <person name="Tyc O."/>
            <person name="Kulkarni P."/>
            <person name="Gawehns F."/>
            <person name="Hundscheid M."/>
            <person name="Zweers H."/>
            <person name="Garbeva P."/>
        </authorList>
    </citation>
    <scope>NUCLEOTIDE SEQUENCE [LARGE SCALE GENOMIC DNA]</scope>
    <source>
        <strain evidence="2 3">NS1</strain>
    </source>
</reference>
<dbReference type="CDD" id="cd02869">
    <property type="entry name" value="PseudoU_synth_RluA_like"/>
    <property type="match status" value="1"/>
</dbReference>
<dbReference type="PANTHER" id="PTHR21600:SF89">
    <property type="entry name" value="RIBOSOMAL LARGE SUBUNIT PSEUDOURIDINE SYNTHASE A"/>
    <property type="match status" value="1"/>
</dbReference>
<evidence type="ECO:0000259" key="1">
    <source>
        <dbReference type="Pfam" id="PF00849"/>
    </source>
</evidence>
<dbReference type="PROSITE" id="PS01129">
    <property type="entry name" value="PSI_RLU"/>
    <property type="match status" value="1"/>
</dbReference>
<dbReference type="OrthoDB" id="9785808at2"/>
<dbReference type="AlphaFoldDB" id="A0A4P6UPK2"/>
<sequence>MESGIEVVEDLTVVHEDDDVVVLDKPAGLLSAPGRGVGKQDCLVARAQSRWPDALLVHRLDQATSGLLLLARGPEVHRTLSTCFAAREVRKRYEAVVDGWVRGMPGREDEGEITLPLMADWPRRPRQKVDEQGKPSMTRWQVLTRQGDAGTGVACATRLALFPVTGRSHQLRVHLQAIGHPILGDALYADAASLARSPRLLLHACELSLAHPRTGALTMWQSPAPF</sequence>
<dbReference type="KEGG" id="hgr:DW355_16340"/>
<protein>
    <submittedName>
        <fullName evidence="2">RluA family pseudouridine synthase</fullName>
    </submittedName>
</protein>
<dbReference type="InterPro" id="IPR006145">
    <property type="entry name" value="PsdUridine_synth_RsuA/RluA"/>
</dbReference>